<feature type="region of interest" description="Disordered" evidence="1">
    <location>
        <begin position="1266"/>
        <end position="1299"/>
    </location>
</feature>
<evidence type="ECO:0000313" key="2">
    <source>
        <dbReference type="EMBL" id="KAG5500433.1"/>
    </source>
</evidence>
<feature type="compositionally biased region" description="Basic and acidic residues" evidence="1">
    <location>
        <begin position="290"/>
        <end position="304"/>
    </location>
</feature>
<feature type="compositionally biased region" description="Low complexity" evidence="1">
    <location>
        <begin position="783"/>
        <end position="794"/>
    </location>
</feature>
<dbReference type="RefSeq" id="XP_067755767.1">
    <property type="nucleotide sequence ID" value="XM_067899528.1"/>
</dbReference>
<dbReference type="KEGG" id="phet:94289605"/>
<dbReference type="Proteomes" id="UP000674318">
    <property type="component" value="Chromosome 28"/>
</dbReference>
<proteinExistence type="predicted"/>
<accession>A0A836IGZ8</accession>
<dbReference type="GeneID" id="94289605"/>
<feature type="region of interest" description="Disordered" evidence="1">
    <location>
        <begin position="1147"/>
        <end position="1168"/>
    </location>
</feature>
<gene>
    <name evidence="2" type="ORF">JKF63_03526</name>
</gene>
<feature type="compositionally biased region" description="Low complexity" evidence="1">
    <location>
        <begin position="1401"/>
        <end position="1411"/>
    </location>
</feature>
<feature type="region of interest" description="Disordered" evidence="1">
    <location>
        <begin position="371"/>
        <end position="403"/>
    </location>
</feature>
<feature type="region of interest" description="Disordered" evidence="1">
    <location>
        <begin position="972"/>
        <end position="994"/>
    </location>
</feature>
<organism evidence="2 3">
    <name type="scientific">Porcisia hertigi</name>
    <dbReference type="NCBI Taxonomy" id="2761500"/>
    <lineage>
        <taxon>Eukaryota</taxon>
        <taxon>Discoba</taxon>
        <taxon>Euglenozoa</taxon>
        <taxon>Kinetoplastea</taxon>
        <taxon>Metakinetoplastina</taxon>
        <taxon>Trypanosomatida</taxon>
        <taxon>Trypanosomatidae</taxon>
        <taxon>Leishmaniinae</taxon>
        <taxon>Porcisia</taxon>
    </lineage>
</organism>
<feature type="compositionally biased region" description="Basic and acidic residues" evidence="1">
    <location>
        <begin position="315"/>
        <end position="325"/>
    </location>
</feature>
<name>A0A836IGZ8_9TRYP</name>
<feature type="region of interest" description="Disordered" evidence="1">
    <location>
        <begin position="1400"/>
        <end position="1451"/>
    </location>
</feature>
<feature type="region of interest" description="Disordered" evidence="1">
    <location>
        <begin position="278"/>
        <end position="332"/>
    </location>
</feature>
<comment type="caution">
    <text evidence="2">The sequence shown here is derived from an EMBL/GenBank/DDBJ whole genome shotgun (WGS) entry which is preliminary data.</text>
</comment>
<reference evidence="2 3" key="1">
    <citation type="submission" date="2021-02" db="EMBL/GenBank/DDBJ databases">
        <title>Porcisia hertigi Genome sequencing and assembly.</title>
        <authorList>
            <person name="Almutairi H."/>
            <person name="Gatherer D."/>
        </authorList>
    </citation>
    <scope>NUCLEOTIDE SEQUENCE [LARGE SCALE GENOMIC DNA]</scope>
    <source>
        <strain evidence="2 3">C119</strain>
    </source>
</reference>
<sequence>MSKLRCVAPAAVSPQGSGHGGSHTTTALLRTLRFRRFSSWWSMLHRVPSPALTTGAPKEFTCGALCLPRRCVASQVTPSATELRPEQRSPSEIAFEEALYTGCAHPSVAGTADVVNVAASSCTPESSSPPIVVAPHIEELAPASSAATVEAPRDVRGTGGTDPDALLVELVGKNVPLSPSLQDHPCRGSAIGGSSQLPSLPDSEKERCMHLTAEQAFEEALYGDLVTGGDGGGDALGNCSRKSYGFTSDMPTARFFGDAMGGRKDGREGSVSAAITATSQVVSSRPYPPPKDHLPPLDKEKTSKDASTPPQSPRDGAEASEERPAEPAATPHVSFVSAEAAFERALYDGVAVEQLAGEVNVIGSSDACVRKADGDETASPCASPVLPAPSASPDTPAPAPSYPDDDVVGAVVCTVNDVAPHVAMQDTLAADLDRTEAQSTQQACDNDLKLDDSTACPKAPDTTEGSDTDRVAVDGGTPPPTVSMHCDFNLDHRDAPVDHFALFDVLFGVTDHSTGAVTHIDPRYRVKRCMPLLDRVSKRELFFSSGWISHLEEAEGVDAAVLPAEGLVGSSMPRPFTHREVVGRTKLLRSLVFRMLRVPHLWWDQVQEVVLLAVEKAATFQTGCAGAVRATAGSEDALFSPPGEVGEDGADWGVVSASDATALSCVTRHTCAACVGAAMTRIFGTDPQETHFFSDALCEALIALGDNGSASGIGSNEFLSGFEGPLGAWNAFVLTQRNSATGVCGPHRPPFSFGEGQPTINVSDLAPLQYCEAAASWTDARHAGSPSRPAAAAADADRGRVPTFDNGDALSVGQAGKPLPRYTPSGDSAATDAIPMAWGAMSEEEQNTFLFGAESAQLSQRVRESGGVYAVYGQNNVSFEVESIFKEAEAAALRRKVQENGETDSDAVDGGNSCAPADTSFTEVLRAQEARRVSGYDVDRLVLGWTNVERAAVSALPGDRFAFQPSLAAEFTARSGTTSRPRGGKEDKGSRKGSPKMPFLWQLVNKEDVQLAALWERFTLASTGDLISNLLYVRRHASSLVHDAVVDVAVQKAFWLLFFARDEMRAVTHPRRTYETLWDLHHALVSLFVLPRRVGWLPFSGSDRVGSDSENAKAARIPFEALSLHSQVSYACFGCTHVPLLRCESTRSPRSSPVGQETAGLGEKPNVHLHDSKPYVTPADLYAALAGCYSVQGAEVRGEETTFLAPGKEPPVLNCESAKFETLSALQKFSVAFCFPLRRTEKDGAALYLPVGVGATDTVAQTDPARGTLDAEEDPRDWQGAPSSSAESHSMWGEELSRDCSRARRTVRVGQQMTGSTKVEARDNYATGDSLMLRVQSALEDCVYNCLHSLRAAGALEAPLHSFGCRGGDSGLASTNFSDVQRRKVQRAVQEIAIAMTEGDSVSSPIGSSLSLRGARVSPNAEGAEAHMPASPRRRGRKPKSTASSPPSSPS</sequence>
<dbReference type="EMBL" id="JAFJZO010000028">
    <property type="protein sequence ID" value="KAG5500433.1"/>
    <property type="molecule type" value="Genomic_DNA"/>
</dbReference>
<feature type="compositionally biased region" description="Low complexity" evidence="1">
    <location>
        <begin position="378"/>
        <end position="394"/>
    </location>
</feature>
<keyword evidence="3" id="KW-1185">Reference proteome</keyword>
<feature type="region of interest" description="Disordered" evidence="1">
    <location>
        <begin position="443"/>
        <end position="472"/>
    </location>
</feature>
<evidence type="ECO:0000256" key="1">
    <source>
        <dbReference type="SAM" id="MobiDB-lite"/>
    </source>
</evidence>
<protein>
    <submittedName>
        <fullName evidence="2">Uncharacterized protein</fullName>
    </submittedName>
</protein>
<evidence type="ECO:0000313" key="3">
    <source>
        <dbReference type="Proteomes" id="UP000674318"/>
    </source>
</evidence>
<dbReference type="OrthoDB" id="266511at2759"/>
<feature type="region of interest" description="Disordered" evidence="1">
    <location>
        <begin position="781"/>
        <end position="828"/>
    </location>
</feature>